<dbReference type="EMBL" id="MLYV02000363">
    <property type="protein sequence ID" value="PSS06523.1"/>
    <property type="molecule type" value="Genomic_DNA"/>
</dbReference>
<dbReference type="AlphaFoldDB" id="A0A2R6QEF6"/>
<organism evidence="2 3">
    <name type="scientific">Hermanssonia centrifuga</name>
    <dbReference type="NCBI Taxonomy" id="98765"/>
    <lineage>
        <taxon>Eukaryota</taxon>
        <taxon>Fungi</taxon>
        <taxon>Dikarya</taxon>
        <taxon>Basidiomycota</taxon>
        <taxon>Agaricomycotina</taxon>
        <taxon>Agaricomycetes</taxon>
        <taxon>Polyporales</taxon>
        <taxon>Meruliaceae</taxon>
        <taxon>Hermanssonia</taxon>
    </lineage>
</organism>
<sequence>MFTTTATTRVTRPEKGMSMSSSTDVRKAGGTRRTTRLNRARQPIDNISKPKETVSDERVK</sequence>
<dbReference type="Proteomes" id="UP000186601">
    <property type="component" value="Unassembled WGS sequence"/>
</dbReference>
<comment type="caution">
    <text evidence="2">The sequence shown here is derived from an EMBL/GenBank/DDBJ whole genome shotgun (WGS) entry which is preliminary data.</text>
</comment>
<feature type="region of interest" description="Disordered" evidence="1">
    <location>
        <begin position="1"/>
        <end position="60"/>
    </location>
</feature>
<evidence type="ECO:0000313" key="2">
    <source>
        <dbReference type="EMBL" id="PSS06523.1"/>
    </source>
</evidence>
<evidence type="ECO:0000256" key="1">
    <source>
        <dbReference type="SAM" id="MobiDB-lite"/>
    </source>
</evidence>
<feature type="compositionally biased region" description="Basic residues" evidence="1">
    <location>
        <begin position="29"/>
        <end position="39"/>
    </location>
</feature>
<keyword evidence="3" id="KW-1185">Reference proteome</keyword>
<protein>
    <submittedName>
        <fullName evidence="2">Uncharacterized protein</fullName>
    </submittedName>
</protein>
<evidence type="ECO:0000313" key="3">
    <source>
        <dbReference type="Proteomes" id="UP000186601"/>
    </source>
</evidence>
<feature type="compositionally biased region" description="Basic and acidic residues" evidence="1">
    <location>
        <begin position="48"/>
        <end position="60"/>
    </location>
</feature>
<gene>
    <name evidence="2" type="ORF">PHLCEN_2v3690</name>
</gene>
<feature type="compositionally biased region" description="Low complexity" evidence="1">
    <location>
        <begin position="1"/>
        <end position="10"/>
    </location>
</feature>
<name>A0A2R6QEF6_9APHY</name>
<accession>A0A2R6QEF6</accession>
<proteinExistence type="predicted"/>
<reference evidence="2 3" key="1">
    <citation type="submission" date="2018-02" db="EMBL/GenBank/DDBJ databases">
        <title>Genome sequence of the basidiomycete white-rot fungus Phlebia centrifuga.</title>
        <authorList>
            <person name="Granchi Z."/>
            <person name="Peng M."/>
            <person name="de Vries R.P."/>
            <person name="Hilden K."/>
            <person name="Makela M.R."/>
            <person name="Grigoriev I."/>
            <person name="Riley R."/>
        </authorList>
    </citation>
    <scope>NUCLEOTIDE SEQUENCE [LARGE SCALE GENOMIC DNA]</scope>
    <source>
        <strain evidence="2 3">FBCC195</strain>
    </source>
</reference>